<dbReference type="SUPFAM" id="SSF48498">
    <property type="entry name" value="Tetracyclin repressor-like, C-terminal domain"/>
    <property type="match status" value="1"/>
</dbReference>
<dbReference type="Pfam" id="PF17932">
    <property type="entry name" value="TetR_C_24"/>
    <property type="match status" value="1"/>
</dbReference>
<dbReference type="EMBL" id="BSYI01000063">
    <property type="protein sequence ID" value="GMG85388.1"/>
    <property type="molecule type" value="Genomic_DNA"/>
</dbReference>
<name>A0ABQ6LTG5_9RHOB</name>
<reference evidence="5 6" key="1">
    <citation type="submission" date="2023-04" db="EMBL/GenBank/DDBJ databases">
        <title>Marinoamorphus aggregata gen. nov., sp. Nov., isolate from tissue of brittle star Ophioplocus japonicus.</title>
        <authorList>
            <person name="Kawano K."/>
            <person name="Sawayama S."/>
            <person name="Nakagawa S."/>
        </authorList>
    </citation>
    <scope>NUCLEOTIDE SEQUENCE [LARGE SCALE GENOMIC DNA]</scope>
    <source>
        <strain evidence="5 6">NKW23</strain>
    </source>
</reference>
<evidence type="ECO:0000256" key="3">
    <source>
        <dbReference type="SAM" id="MobiDB-lite"/>
    </source>
</evidence>
<dbReference type="Pfam" id="PF00440">
    <property type="entry name" value="TetR_N"/>
    <property type="match status" value="1"/>
</dbReference>
<dbReference type="PRINTS" id="PR00455">
    <property type="entry name" value="HTHTETR"/>
</dbReference>
<evidence type="ECO:0000256" key="1">
    <source>
        <dbReference type="ARBA" id="ARBA00023125"/>
    </source>
</evidence>
<protein>
    <submittedName>
        <fullName evidence="5">TetR/AcrR family transcriptional regulator</fullName>
    </submittedName>
</protein>
<dbReference type="InterPro" id="IPR001647">
    <property type="entry name" value="HTH_TetR"/>
</dbReference>
<feature type="region of interest" description="Disordered" evidence="3">
    <location>
        <begin position="1"/>
        <end position="22"/>
    </location>
</feature>
<keyword evidence="6" id="KW-1185">Reference proteome</keyword>
<dbReference type="PANTHER" id="PTHR30055:SF237">
    <property type="entry name" value="TRANSCRIPTIONAL REPRESSOR MCE3R"/>
    <property type="match status" value="1"/>
</dbReference>
<dbReference type="Proteomes" id="UP001239909">
    <property type="component" value="Unassembled WGS sequence"/>
</dbReference>
<feature type="domain" description="HTH tetR-type" evidence="4">
    <location>
        <begin position="19"/>
        <end position="79"/>
    </location>
</feature>
<sequence length="208" mass="23583">MQDDPQDGQQSEDGSPRGQRTRQTIYEEAMRLFETKGFRGTSMRDIAAACGVTKPALYYHFECKSQLLAKLYEDITAKFFEDVREIAAAQDSAESNLRRLVVSQSIYNINNRRFLQIFWNERHELEGEARDALARLEREFEATVQSLMERGQAEGAFAEAPPKVVTYAVLGLLSTVHRWALYTDRPPEVVAEHIADLVLGGVIRRGDA</sequence>
<dbReference type="SUPFAM" id="SSF46689">
    <property type="entry name" value="Homeodomain-like"/>
    <property type="match status" value="1"/>
</dbReference>
<comment type="caution">
    <text evidence="5">The sequence shown here is derived from an EMBL/GenBank/DDBJ whole genome shotgun (WGS) entry which is preliminary data.</text>
</comment>
<dbReference type="InterPro" id="IPR036271">
    <property type="entry name" value="Tet_transcr_reg_TetR-rel_C_sf"/>
</dbReference>
<evidence type="ECO:0000256" key="2">
    <source>
        <dbReference type="PROSITE-ProRule" id="PRU00335"/>
    </source>
</evidence>
<proteinExistence type="predicted"/>
<evidence type="ECO:0000259" key="4">
    <source>
        <dbReference type="PROSITE" id="PS50977"/>
    </source>
</evidence>
<dbReference type="Gene3D" id="1.10.357.10">
    <property type="entry name" value="Tetracycline Repressor, domain 2"/>
    <property type="match status" value="1"/>
</dbReference>
<evidence type="ECO:0000313" key="6">
    <source>
        <dbReference type="Proteomes" id="UP001239909"/>
    </source>
</evidence>
<keyword evidence="1 2" id="KW-0238">DNA-binding</keyword>
<dbReference type="RefSeq" id="WP_285674733.1">
    <property type="nucleotide sequence ID" value="NZ_BSYI01000063.1"/>
</dbReference>
<accession>A0ABQ6LTG5</accession>
<dbReference type="PROSITE" id="PS50977">
    <property type="entry name" value="HTH_TETR_2"/>
    <property type="match status" value="1"/>
</dbReference>
<dbReference type="InterPro" id="IPR050109">
    <property type="entry name" value="HTH-type_TetR-like_transc_reg"/>
</dbReference>
<evidence type="ECO:0000313" key="5">
    <source>
        <dbReference type="EMBL" id="GMG85388.1"/>
    </source>
</evidence>
<dbReference type="InterPro" id="IPR041490">
    <property type="entry name" value="KstR2_TetR_C"/>
</dbReference>
<dbReference type="PANTHER" id="PTHR30055">
    <property type="entry name" value="HTH-TYPE TRANSCRIPTIONAL REGULATOR RUTR"/>
    <property type="match status" value="1"/>
</dbReference>
<organism evidence="5 6">
    <name type="scientific">Paralimibaculum aggregatum</name>
    <dbReference type="NCBI Taxonomy" id="3036245"/>
    <lineage>
        <taxon>Bacteria</taxon>
        <taxon>Pseudomonadati</taxon>
        <taxon>Pseudomonadota</taxon>
        <taxon>Alphaproteobacteria</taxon>
        <taxon>Rhodobacterales</taxon>
        <taxon>Paracoccaceae</taxon>
        <taxon>Paralimibaculum</taxon>
    </lineage>
</organism>
<gene>
    <name evidence="5" type="ORF">LNKW23_46080</name>
</gene>
<dbReference type="Gene3D" id="1.10.10.60">
    <property type="entry name" value="Homeodomain-like"/>
    <property type="match status" value="1"/>
</dbReference>
<dbReference type="InterPro" id="IPR009057">
    <property type="entry name" value="Homeodomain-like_sf"/>
</dbReference>
<feature type="DNA-binding region" description="H-T-H motif" evidence="2">
    <location>
        <begin position="42"/>
        <end position="61"/>
    </location>
</feature>